<evidence type="ECO:0000313" key="1">
    <source>
        <dbReference type="EMBL" id="KAG8170361.1"/>
    </source>
</evidence>
<dbReference type="EMBL" id="JAFNEN010005606">
    <property type="protein sequence ID" value="KAG8170361.1"/>
    <property type="molecule type" value="Genomic_DNA"/>
</dbReference>
<dbReference type="Proteomes" id="UP000827092">
    <property type="component" value="Unassembled WGS sequence"/>
</dbReference>
<keyword evidence="2" id="KW-1185">Reference proteome</keyword>
<protein>
    <submittedName>
        <fullName evidence="1">Uncharacterized protein</fullName>
    </submittedName>
</protein>
<organism evidence="1 2">
    <name type="scientific">Oedothorax gibbosus</name>
    <dbReference type="NCBI Taxonomy" id="931172"/>
    <lineage>
        <taxon>Eukaryota</taxon>
        <taxon>Metazoa</taxon>
        <taxon>Ecdysozoa</taxon>
        <taxon>Arthropoda</taxon>
        <taxon>Chelicerata</taxon>
        <taxon>Arachnida</taxon>
        <taxon>Araneae</taxon>
        <taxon>Araneomorphae</taxon>
        <taxon>Entelegynae</taxon>
        <taxon>Araneoidea</taxon>
        <taxon>Linyphiidae</taxon>
        <taxon>Erigoninae</taxon>
        <taxon>Oedothorax</taxon>
    </lineage>
</organism>
<comment type="caution">
    <text evidence="1">The sequence shown here is derived from an EMBL/GenBank/DDBJ whole genome shotgun (WGS) entry which is preliminary data.</text>
</comment>
<dbReference type="AlphaFoldDB" id="A0AAV6TFK5"/>
<gene>
    <name evidence="1" type="ORF">JTE90_021018</name>
</gene>
<reference evidence="1 2" key="1">
    <citation type="journal article" date="2022" name="Nat. Ecol. Evol.">
        <title>A masculinizing supergene underlies an exaggerated male reproductive morph in a spider.</title>
        <authorList>
            <person name="Hendrickx F."/>
            <person name="De Corte Z."/>
            <person name="Sonet G."/>
            <person name="Van Belleghem S.M."/>
            <person name="Kostlbacher S."/>
            <person name="Vangestel C."/>
        </authorList>
    </citation>
    <scope>NUCLEOTIDE SEQUENCE [LARGE SCALE GENOMIC DNA]</scope>
    <source>
        <strain evidence="1">W744_W776</strain>
    </source>
</reference>
<name>A0AAV6TFK5_9ARAC</name>
<sequence>MLRPIRGTYLPPGIECPSRNLPLKKKDFVEDRKKILSRVNLIFNLLSEQTRNSFGARRIRRAEPFVQSFDTVGHRPH</sequence>
<evidence type="ECO:0000313" key="2">
    <source>
        <dbReference type="Proteomes" id="UP000827092"/>
    </source>
</evidence>
<accession>A0AAV6TFK5</accession>
<proteinExistence type="predicted"/>